<evidence type="ECO:0000259" key="5">
    <source>
        <dbReference type="Pfam" id="PF14772"/>
    </source>
</evidence>
<evidence type="ECO:0000256" key="2">
    <source>
        <dbReference type="ARBA" id="ARBA00023054"/>
    </source>
</evidence>
<feature type="domain" description="Dynein regulatory complex protein 1/2 N-terminal" evidence="5">
    <location>
        <begin position="103"/>
        <end position="203"/>
    </location>
</feature>
<evidence type="ECO:0000256" key="3">
    <source>
        <dbReference type="SAM" id="Coils"/>
    </source>
</evidence>
<gene>
    <name evidence="7" type="ORF">GTHE00462_LOCUS26113</name>
</gene>
<protein>
    <recommendedName>
        <fullName evidence="8">Dynein regulatory complex protein 1</fullName>
    </recommendedName>
</protein>
<feature type="compositionally biased region" description="Basic and acidic residues" evidence="4">
    <location>
        <begin position="20"/>
        <end position="48"/>
    </location>
</feature>
<comment type="similarity">
    <text evidence="1">Belongs to the DRC1 family.</text>
</comment>
<organism evidence="7">
    <name type="scientific">Guillardia theta</name>
    <name type="common">Cryptophyte</name>
    <name type="synonym">Cryptomonas phi</name>
    <dbReference type="NCBI Taxonomy" id="55529"/>
    <lineage>
        <taxon>Eukaryota</taxon>
        <taxon>Cryptophyceae</taxon>
        <taxon>Pyrenomonadales</taxon>
        <taxon>Geminigeraceae</taxon>
        <taxon>Guillardia</taxon>
    </lineage>
</organism>
<feature type="compositionally biased region" description="Basic and acidic residues" evidence="4">
    <location>
        <begin position="64"/>
        <end position="74"/>
    </location>
</feature>
<proteinExistence type="inferred from homology"/>
<dbReference type="Pfam" id="PF14775">
    <property type="entry name" value="NYD-SP28_assoc"/>
    <property type="match status" value="1"/>
</dbReference>
<dbReference type="EMBL" id="HBKN01033531">
    <property type="protein sequence ID" value="CAE2319147.1"/>
    <property type="molecule type" value="Transcribed_RNA"/>
</dbReference>
<evidence type="ECO:0000256" key="4">
    <source>
        <dbReference type="SAM" id="MobiDB-lite"/>
    </source>
</evidence>
<dbReference type="GO" id="GO:0060285">
    <property type="term" value="P:cilium-dependent cell motility"/>
    <property type="evidence" value="ECO:0007669"/>
    <property type="project" value="TreeGrafter"/>
</dbReference>
<evidence type="ECO:0000313" key="7">
    <source>
        <dbReference type="EMBL" id="CAE2319147.1"/>
    </source>
</evidence>
<dbReference type="InterPro" id="IPR039505">
    <property type="entry name" value="DRC1/2_N"/>
</dbReference>
<dbReference type="InterPro" id="IPR029440">
    <property type="entry name" value="DRC1_C"/>
</dbReference>
<dbReference type="GO" id="GO:0070286">
    <property type="term" value="P:axonemal dynein complex assembly"/>
    <property type="evidence" value="ECO:0007669"/>
    <property type="project" value="InterPro"/>
</dbReference>
<reference evidence="7" key="1">
    <citation type="submission" date="2021-01" db="EMBL/GenBank/DDBJ databases">
        <authorList>
            <person name="Corre E."/>
            <person name="Pelletier E."/>
            <person name="Niang G."/>
            <person name="Scheremetjew M."/>
            <person name="Finn R."/>
            <person name="Kale V."/>
            <person name="Holt S."/>
            <person name="Cochrane G."/>
            <person name="Meng A."/>
            <person name="Brown T."/>
            <person name="Cohen L."/>
        </authorList>
    </citation>
    <scope>NUCLEOTIDE SEQUENCE</scope>
    <source>
        <strain evidence="7">CCMP 2712</strain>
    </source>
</reference>
<sequence length="678" mass="79393">MRREVCDSCLPAAQSLFEAMESHEPSTDSKDREERIRARRARIQEKVAAKQTGSSDAKSKVQKKKEVDRREVVKGKGQMAESKRRLQSLLEQGDEAVTKVRVEGDDSENNRRTNEEARRLDRRQKLLFEAESSARRNAAIAMKWAALFEKEVPLELLHEMEAQREACMKVISQKDELIKEFQGILKSKDEEYVKSLKRWSEDIDLLLASMTEQFQQQQQQYEQETEEIEAVFRQERKELIESNKKEMEALMEKRRNMEQAHMEERQRRIEANQEQLQRNRLKDNEAYTEKKITLESEIQKLEQQLEVMRATYQLNTEKLEYNFRVLSERDVENTNTINQQKRKLARLQDNLSSLMSKYNKTDKQYNQENINLTEEYRRITEQFQDLQMKYQHFQLADAKKFDEIWGMKEGEVKELLGQVLQADKIIHEQQLGLYWYPPDEDAVNLAFAESRQQARAMSKRKVQDASAQADNLQALMTDVSPEVRRMFNLLSDEGGFLVEAKIKGVVEEIARGEGERLKIESILKALGISSQQDVERLQRFFYSEDEQGESELISQDQACLAIKQFLKEQMAQSTVLTTTFHSTHDEGEERKSTSRNIWELCTSILSPKTFRVWTALEKFMIKYNDILTERSTLLDETRSLQTQNEELKLLLNQYLGSKINQELYVPPTATISRIGETA</sequence>
<evidence type="ECO:0008006" key="8">
    <source>
        <dbReference type="Google" id="ProtNLM"/>
    </source>
</evidence>
<dbReference type="InterPro" id="IPR039750">
    <property type="entry name" value="DRC1/DRC2"/>
</dbReference>
<accession>A0A7S4NZ18</accession>
<evidence type="ECO:0000259" key="6">
    <source>
        <dbReference type="Pfam" id="PF14775"/>
    </source>
</evidence>
<feature type="coiled-coil region" evidence="3">
    <location>
        <begin position="207"/>
        <end position="389"/>
    </location>
</feature>
<dbReference type="AlphaFoldDB" id="A0A7S4NZ18"/>
<dbReference type="GO" id="GO:0005858">
    <property type="term" value="C:axonemal dynein complex"/>
    <property type="evidence" value="ECO:0007669"/>
    <property type="project" value="InterPro"/>
</dbReference>
<keyword evidence="2 3" id="KW-0175">Coiled coil</keyword>
<dbReference type="PANTHER" id="PTHR21625:SF1">
    <property type="entry name" value="DYNEIN REGULATORY COMPLEX PROTEIN 1"/>
    <property type="match status" value="1"/>
</dbReference>
<name>A0A7S4NZ18_GUITH</name>
<dbReference type="Pfam" id="PF14772">
    <property type="entry name" value="NYD-SP28"/>
    <property type="match status" value="1"/>
</dbReference>
<dbReference type="GO" id="GO:0003352">
    <property type="term" value="P:regulation of cilium movement"/>
    <property type="evidence" value="ECO:0007669"/>
    <property type="project" value="TreeGrafter"/>
</dbReference>
<feature type="domain" description="Dynein regulatory complex protein 1 C-terminal" evidence="6">
    <location>
        <begin position="598"/>
        <end position="655"/>
    </location>
</feature>
<evidence type="ECO:0000256" key="1">
    <source>
        <dbReference type="ARBA" id="ARBA00009688"/>
    </source>
</evidence>
<dbReference type="PANTHER" id="PTHR21625">
    <property type="entry name" value="NYD-SP28 PROTEIN"/>
    <property type="match status" value="1"/>
</dbReference>
<feature type="region of interest" description="Disordered" evidence="4">
    <location>
        <begin position="17"/>
        <end position="85"/>
    </location>
</feature>